<keyword evidence="2" id="KW-0809">Transit peptide</keyword>
<dbReference type="Proteomes" id="UP000325081">
    <property type="component" value="Unassembled WGS sequence"/>
</dbReference>
<evidence type="ECO:0000256" key="6">
    <source>
        <dbReference type="ARBA" id="ARBA00038073"/>
    </source>
</evidence>
<evidence type="ECO:0000256" key="3">
    <source>
        <dbReference type="ARBA" id="ARBA00022980"/>
    </source>
</evidence>
<evidence type="ECO:0000313" key="11">
    <source>
        <dbReference type="Proteomes" id="UP000325081"/>
    </source>
</evidence>
<evidence type="ECO:0000256" key="8">
    <source>
        <dbReference type="ARBA" id="ARBA00043031"/>
    </source>
</evidence>
<protein>
    <recommendedName>
        <fullName evidence="7">Large ribosomal subunit protein mL45</fullName>
    </recommendedName>
    <alternativeName>
        <fullName evidence="8">39S ribosomal protein L45, mitochondrial</fullName>
    </alternativeName>
</protein>
<dbReference type="GO" id="GO:0005840">
    <property type="term" value="C:ribosome"/>
    <property type="evidence" value="ECO:0007669"/>
    <property type="project" value="UniProtKB-KW"/>
</dbReference>
<dbReference type="AlphaFoldDB" id="A0A5A7PR11"/>
<dbReference type="OrthoDB" id="19619at2759"/>
<dbReference type="SUPFAM" id="SSF54427">
    <property type="entry name" value="NTF2-like"/>
    <property type="match status" value="1"/>
</dbReference>
<keyword evidence="5" id="KW-0687">Ribonucleoprotein</keyword>
<dbReference type="Pfam" id="PF04280">
    <property type="entry name" value="Tim44"/>
    <property type="match status" value="1"/>
</dbReference>
<comment type="similarity">
    <text evidence="6">Belongs to the mitochondrion-specific ribosomal protein mL45 family.</text>
</comment>
<keyword evidence="4" id="KW-0496">Mitochondrion</keyword>
<gene>
    <name evidence="10" type="ORF">STAS_10973</name>
</gene>
<dbReference type="Gene3D" id="3.10.450.240">
    <property type="match status" value="2"/>
</dbReference>
<dbReference type="PANTHER" id="PTHR28554">
    <property type="entry name" value="39S RIBOSOMAL PROTEIN L45, MITOCHONDRIAL"/>
    <property type="match status" value="1"/>
</dbReference>
<dbReference type="GO" id="GO:0005739">
    <property type="term" value="C:mitochondrion"/>
    <property type="evidence" value="ECO:0007669"/>
    <property type="project" value="UniProtKB-SubCell"/>
</dbReference>
<evidence type="ECO:0000313" key="10">
    <source>
        <dbReference type="EMBL" id="GER34727.1"/>
    </source>
</evidence>
<dbReference type="InterPro" id="IPR051975">
    <property type="entry name" value="mtLSU_mL45"/>
</dbReference>
<dbReference type="GO" id="GO:1990904">
    <property type="term" value="C:ribonucleoprotein complex"/>
    <property type="evidence" value="ECO:0007669"/>
    <property type="project" value="UniProtKB-KW"/>
</dbReference>
<evidence type="ECO:0000256" key="1">
    <source>
        <dbReference type="ARBA" id="ARBA00004173"/>
    </source>
</evidence>
<comment type="caution">
    <text evidence="10">The sequence shown here is derived from an EMBL/GenBank/DDBJ whole genome shotgun (WGS) entry which is preliminary data.</text>
</comment>
<sequence length="328" mass="36596">MARVLAQSRRRILPLTTPSRWWVEQPLEPSTWTLKLEAQSPNISCIRLLSMQANPTAQARPMGSMKVSMTSPGFVYDPYSPREPISFLSSPHNAVKSAEILFRPNLDSQFSALQQNSNKYSAFVKWFTRSGWKRLKEDIILELKSAYAIAKLRKSGYSKKKFYEEAAELYKEINAQIANGDKGLLRKSVTENMYSVGSQERNQAKGDSLESCLLGTSNANCQNTNTASSIGKATKFDVSLGAPCWYKYSYAGSTLMLASDEDLIGVDRNDLNKVFVQLTLEFLSKQKFEAYDSSGAVVAGDKNKEILEPSILSATEHLKFLTGNHSLN</sequence>
<evidence type="ECO:0000259" key="9">
    <source>
        <dbReference type="Pfam" id="PF04280"/>
    </source>
</evidence>
<evidence type="ECO:0000256" key="4">
    <source>
        <dbReference type="ARBA" id="ARBA00023128"/>
    </source>
</evidence>
<evidence type="ECO:0000256" key="7">
    <source>
        <dbReference type="ARBA" id="ARBA00039448"/>
    </source>
</evidence>
<dbReference type="InterPro" id="IPR007379">
    <property type="entry name" value="Tim44-like_dom"/>
</dbReference>
<dbReference type="PANTHER" id="PTHR28554:SF1">
    <property type="entry name" value="LARGE RIBOSOMAL SUBUNIT PROTEIN ML45"/>
    <property type="match status" value="1"/>
</dbReference>
<comment type="subcellular location">
    <subcellularLocation>
        <location evidence="1">Mitochondrion</location>
    </subcellularLocation>
</comment>
<keyword evidence="3" id="KW-0689">Ribosomal protein</keyword>
<feature type="domain" description="Tim44-like" evidence="9">
    <location>
        <begin position="145"/>
        <end position="228"/>
    </location>
</feature>
<dbReference type="InterPro" id="IPR032710">
    <property type="entry name" value="NTF2-like_dom_sf"/>
</dbReference>
<keyword evidence="11" id="KW-1185">Reference proteome</keyword>
<proteinExistence type="inferred from homology"/>
<accession>A0A5A7PR11</accession>
<evidence type="ECO:0000256" key="5">
    <source>
        <dbReference type="ARBA" id="ARBA00023274"/>
    </source>
</evidence>
<name>A0A5A7PR11_STRAF</name>
<reference evidence="11" key="1">
    <citation type="journal article" date="2019" name="Curr. Biol.">
        <title>Genome Sequence of Striga asiatica Provides Insight into the Evolution of Plant Parasitism.</title>
        <authorList>
            <person name="Yoshida S."/>
            <person name="Kim S."/>
            <person name="Wafula E.K."/>
            <person name="Tanskanen J."/>
            <person name="Kim Y.M."/>
            <person name="Honaas L."/>
            <person name="Yang Z."/>
            <person name="Spallek T."/>
            <person name="Conn C.E."/>
            <person name="Ichihashi Y."/>
            <person name="Cheong K."/>
            <person name="Cui S."/>
            <person name="Der J.P."/>
            <person name="Gundlach H."/>
            <person name="Jiao Y."/>
            <person name="Hori C."/>
            <person name="Ishida J.K."/>
            <person name="Kasahara H."/>
            <person name="Kiba T."/>
            <person name="Kim M.S."/>
            <person name="Koo N."/>
            <person name="Laohavisit A."/>
            <person name="Lee Y.H."/>
            <person name="Lumba S."/>
            <person name="McCourt P."/>
            <person name="Mortimer J.C."/>
            <person name="Mutuku J.M."/>
            <person name="Nomura T."/>
            <person name="Sasaki-Sekimoto Y."/>
            <person name="Seto Y."/>
            <person name="Wang Y."/>
            <person name="Wakatake T."/>
            <person name="Sakakibara H."/>
            <person name="Demura T."/>
            <person name="Yamaguchi S."/>
            <person name="Yoneyama K."/>
            <person name="Manabe R.I."/>
            <person name="Nelson D.C."/>
            <person name="Schulman A.H."/>
            <person name="Timko M.P."/>
            <person name="dePamphilis C.W."/>
            <person name="Choi D."/>
            <person name="Shirasu K."/>
        </authorList>
    </citation>
    <scope>NUCLEOTIDE SEQUENCE [LARGE SCALE GENOMIC DNA]</scope>
    <source>
        <strain evidence="11">cv. UVA1</strain>
    </source>
</reference>
<organism evidence="10 11">
    <name type="scientific">Striga asiatica</name>
    <name type="common">Asiatic witchweed</name>
    <name type="synonym">Buchnera asiatica</name>
    <dbReference type="NCBI Taxonomy" id="4170"/>
    <lineage>
        <taxon>Eukaryota</taxon>
        <taxon>Viridiplantae</taxon>
        <taxon>Streptophyta</taxon>
        <taxon>Embryophyta</taxon>
        <taxon>Tracheophyta</taxon>
        <taxon>Spermatophyta</taxon>
        <taxon>Magnoliopsida</taxon>
        <taxon>eudicotyledons</taxon>
        <taxon>Gunneridae</taxon>
        <taxon>Pentapetalae</taxon>
        <taxon>asterids</taxon>
        <taxon>lamiids</taxon>
        <taxon>Lamiales</taxon>
        <taxon>Orobanchaceae</taxon>
        <taxon>Buchnereae</taxon>
        <taxon>Striga</taxon>
    </lineage>
</organism>
<evidence type="ECO:0000256" key="2">
    <source>
        <dbReference type="ARBA" id="ARBA00022946"/>
    </source>
</evidence>
<dbReference type="EMBL" id="BKCP01004949">
    <property type="protein sequence ID" value="GER34727.1"/>
    <property type="molecule type" value="Genomic_DNA"/>
</dbReference>